<dbReference type="EMBL" id="CAAKMV010000131">
    <property type="protein sequence ID" value="VIO58127.1"/>
    <property type="molecule type" value="Genomic_DNA"/>
</dbReference>
<feature type="compositionally biased region" description="Basic and acidic residues" evidence="1">
    <location>
        <begin position="315"/>
        <end position="336"/>
    </location>
</feature>
<feature type="region of interest" description="Disordered" evidence="1">
    <location>
        <begin position="1"/>
        <end position="107"/>
    </location>
</feature>
<name>A0A2H3FY21_GIBZA</name>
<feature type="compositionally biased region" description="Low complexity" evidence="1">
    <location>
        <begin position="249"/>
        <end position="259"/>
    </location>
</feature>
<feature type="compositionally biased region" description="Basic and acidic residues" evidence="1">
    <location>
        <begin position="66"/>
        <end position="82"/>
    </location>
</feature>
<evidence type="ECO:0000256" key="1">
    <source>
        <dbReference type="SAM" id="MobiDB-lite"/>
    </source>
</evidence>
<feature type="compositionally biased region" description="Basic residues" evidence="1">
    <location>
        <begin position="7"/>
        <end position="26"/>
    </location>
</feature>
<feature type="compositionally biased region" description="Low complexity" evidence="1">
    <location>
        <begin position="51"/>
        <end position="65"/>
    </location>
</feature>
<reference evidence="2" key="2">
    <citation type="submission" date="2021-03" db="EMBL/GenBank/DDBJ databases">
        <authorList>
            <person name="Alouane T."/>
            <person name="Langin T."/>
            <person name="Bonhomme L."/>
        </authorList>
    </citation>
    <scope>NUCLEOTIDE SEQUENCE</scope>
    <source>
        <strain evidence="2">MDC_Fg202</strain>
    </source>
</reference>
<evidence type="ECO:0000313" key="2">
    <source>
        <dbReference type="EMBL" id="CAG1983767.1"/>
    </source>
</evidence>
<reference evidence="3" key="1">
    <citation type="submission" date="2019-04" db="EMBL/GenBank/DDBJ databases">
        <authorList>
            <person name="Melise S."/>
            <person name="Noan J."/>
            <person name="Okalmin O."/>
        </authorList>
    </citation>
    <scope>NUCLEOTIDE SEQUENCE</scope>
    <source>
        <strain evidence="3">FN9</strain>
    </source>
</reference>
<organism evidence="2 4">
    <name type="scientific">Gibberella zeae</name>
    <name type="common">Wheat head blight fungus</name>
    <name type="synonym">Fusarium graminearum</name>
    <dbReference type="NCBI Taxonomy" id="5518"/>
    <lineage>
        <taxon>Eukaryota</taxon>
        <taxon>Fungi</taxon>
        <taxon>Dikarya</taxon>
        <taxon>Ascomycota</taxon>
        <taxon>Pezizomycotina</taxon>
        <taxon>Sordariomycetes</taxon>
        <taxon>Hypocreomycetidae</taxon>
        <taxon>Hypocreales</taxon>
        <taxon>Nectriaceae</taxon>
        <taxon>Fusarium</taxon>
    </lineage>
</organism>
<evidence type="ECO:0000313" key="3">
    <source>
        <dbReference type="EMBL" id="VIO58127.1"/>
    </source>
</evidence>
<dbReference type="EMBL" id="CAJPIJ010000130">
    <property type="protein sequence ID" value="CAG1983767.1"/>
    <property type="molecule type" value="Genomic_DNA"/>
</dbReference>
<dbReference type="OrthoDB" id="5099825at2759"/>
<evidence type="ECO:0000313" key="4">
    <source>
        <dbReference type="Proteomes" id="UP000746612"/>
    </source>
</evidence>
<dbReference type="Proteomes" id="UP000746612">
    <property type="component" value="Unassembled WGS sequence"/>
</dbReference>
<feature type="region of interest" description="Disordered" evidence="1">
    <location>
        <begin position="129"/>
        <end position="372"/>
    </location>
</feature>
<gene>
    <name evidence="3" type="ORF">FUG_LOCUS289759</name>
    <name evidence="2" type="ORF">MDCFG202_LOCUS242667</name>
</gene>
<dbReference type="AlphaFoldDB" id="A0A2H3FY21"/>
<feature type="compositionally biased region" description="Basic and acidic residues" evidence="1">
    <location>
        <begin position="148"/>
        <end position="176"/>
    </location>
</feature>
<protein>
    <submittedName>
        <fullName evidence="2">Uncharacterized protein</fullName>
    </submittedName>
</protein>
<accession>A0A2H3FY21</accession>
<sequence>MPGSIKSLKRKPTAKSAAKRIGRMFKRTNSEDPEMTAAMDIGSPKASFDAPRPSTSSRFSISSRMTSRDDAEATPRGSKDQSRVFASWFEPSTPKKEKGPQAVAPPPLVSAYSEPILDHVKPLEPMVPVESIEPPKTEGFPFPAPPQTDHEPKATDTTPKKQIEPLRQPGKVDIKAPEQPVLVPTTPQASRPLPSPPVARPVIYEPESPILPAVSRAEPEQKHIPTPTDKSKIIPKTELGYEQKNTAQPKPTAKTTPKTEPAEQQDISLPKMRHPSKSPDLPEQVPKSHITTARKTSMPRPTVEDEPQIMKPAKATKEHSRKDRKTRLETVPKTEPKSLPSKPPRKETKSKAQLPVISENRVPAPIAPEAMRKHAEPKDSVKALAAPSIPSPAKISSIPALAPTYVPKAATYTAKHSFAPSILFQPSRIVYFPDTAPAPKTVRPPITARAPIIASKPEVVVSILTRAAPKSVPAPSIASTPVRAHSPLTSWIMSSA</sequence>
<proteinExistence type="predicted"/>